<dbReference type="OrthoDB" id="255919at2759"/>
<gene>
    <name evidence="2" type="ORF">STCU_02945</name>
</gene>
<keyword evidence="1" id="KW-1133">Transmembrane helix</keyword>
<dbReference type="AlphaFoldDB" id="S9UTF8"/>
<organism evidence="2 3">
    <name type="scientific">Strigomonas culicis</name>
    <dbReference type="NCBI Taxonomy" id="28005"/>
    <lineage>
        <taxon>Eukaryota</taxon>
        <taxon>Discoba</taxon>
        <taxon>Euglenozoa</taxon>
        <taxon>Kinetoplastea</taxon>
        <taxon>Metakinetoplastina</taxon>
        <taxon>Trypanosomatida</taxon>
        <taxon>Trypanosomatidae</taxon>
        <taxon>Strigomonadinae</taxon>
        <taxon>Strigomonas</taxon>
    </lineage>
</organism>
<evidence type="ECO:0000256" key="1">
    <source>
        <dbReference type="SAM" id="Phobius"/>
    </source>
</evidence>
<keyword evidence="1" id="KW-0472">Membrane</keyword>
<keyword evidence="1" id="KW-0812">Transmembrane</keyword>
<sequence>MKKTEADETRIQFSNYVTEVSRVQRRNIANKVERLAHHQSLAWQYFVGSVSFSTVSVLAVFKLWGPRHIFRNSMYYARPIPPALSMGIVLFGILYTCRGMLMRNRICITIEDYEYELKRIKAHHCEEGVTQLAWLEFVLDQVKQCQEYRFDFQKLCDEPVIR</sequence>
<protein>
    <submittedName>
        <fullName evidence="2">Uncharacterized protein</fullName>
    </submittedName>
</protein>
<accession>S9UTF8</accession>
<name>S9UTF8_9TRYP</name>
<reference evidence="2 3" key="1">
    <citation type="journal article" date="2013" name="PLoS ONE">
        <title>Predicting the Proteins of Angomonas deanei, Strigomonas culicis and Their Respective Endosymbionts Reveals New Aspects of the Trypanosomatidae Family.</title>
        <authorList>
            <person name="Motta M.C."/>
            <person name="Martins A.C."/>
            <person name="de Souza S.S."/>
            <person name="Catta-Preta C.M."/>
            <person name="Silva R."/>
            <person name="Klein C.C."/>
            <person name="de Almeida L.G."/>
            <person name="de Lima Cunha O."/>
            <person name="Ciapina L.P."/>
            <person name="Brocchi M."/>
            <person name="Colabardini A.C."/>
            <person name="de Araujo Lima B."/>
            <person name="Machado C.R."/>
            <person name="de Almeida Soares C.M."/>
            <person name="Probst C.M."/>
            <person name="de Menezes C.B."/>
            <person name="Thompson C.E."/>
            <person name="Bartholomeu D.C."/>
            <person name="Gradia D.F."/>
            <person name="Pavoni D.P."/>
            <person name="Grisard E.C."/>
            <person name="Fantinatti-Garboggini F."/>
            <person name="Marchini F.K."/>
            <person name="Rodrigues-Luiz G.F."/>
            <person name="Wagner G."/>
            <person name="Goldman G.H."/>
            <person name="Fietto J.L."/>
            <person name="Elias M.C."/>
            <person name="Goldman M.H."/>
            <person name="Sagot M.F."/>
            <person name="Pereira M."/>
            <person name="Stoco P.H."/>
            <person name="de Mendonca-Neto R.P."/>
            <person name="Teixeira S.M."/>
            <person name="Maciel T.E."/>
            <person name="de Oliveira Mendes T.A."/>
            <person name="Urmenyi T.P."/>
            <person name="de Souza W."/>
            <person name="Schenkman S."/>
            <person name="de Vasconcelos A.T."/>
        </authorList>
    </citation>
    <scope>NUCLEOTIDE SEQUENCE [LARGE SCALE GENOMIC DNA]</scope>
</reference>
<evidence type="ECO:0000313" key="2">
    <source>
        <dbReference type="EMBL" id="EPY32168.1"/>
    </source>
</evidence>
<keyword evidence="3" id="KW-1185">Reference proteome</keyword>
<proteinExistence type="predicted"/>
<evidence type="ECO:0000313" key="3">
    <source>
        <dbReference type="Proteomes" id="UP000015354"/>
    </source>
</evidence>
<comment type="caution">
    <text evidence="2">The sequence shown here is derived from an EMBL/GenBank/DDBJ whole genome shotgun (WGS) entry which is preliminary data.</text>
</comment>
<feature type="transmembrane region" description="Helical" evidence="1">
    <location>
        <begin position="41"/>
        <end position="64"/>
    </location>
</feature>
<feature type="transmembrane region" description="Helical" evidence="1">
    <location>
        <begin position="76"/>
        <end position="95"/>
    </location>
</feature>
<dbReference type="Proteomes" id="UP000015354">
    <property type="component" value="Unassembled WGS sequence"/>
</dbReference>
<dbReference type="EMBL" id="ATMH01002945">
    <property type="protein sequence ID" value="EPY32168.1"/>
    <property type="molecule type" value="Genomic_DNA"/>
</dbReference>